<gene>
    <name evidence="2" type="ORF">KME32_26175</name>
</gene>
<evidence type="ECO:0000313" key="2">
    <source>
        <dbReference type="EMBL" id="MBW4564554.1"/>
    </source>
</evidence>
<reference evidence="2" key="1">
    <citation type="submission" date="2021-05" db="EMBL/GenBank/DDBJ databases">
        <authorList>
            <person name="Pietrasiak N."/>
            <person name="Ward R."/>
            <person name="Stajich J.E."/>
            <person name="Kurbessoian T."/>
        </authorList>
    </citation>
    <scope>NUCLEOTIDE SEQUENCE</scope>
    <source>
        <strain evidence="2">JT2-VF2</strain>
    </source>
</reference>
<protein>
    <submittedName>
        <fullName evidence="2">Uncharacterized protein</fullName>
    </submittedName>
</protein>
<evidence type="ECO:0000313" key="3">
    <source>
        <dbReference type="Proteomes" id="UP000715781"/>
    </source>
</evidence>
<name>A0A951Q2E4_9NOST</name>
<proteinExistence type="predicted"/>
<dbReference type="EMBL" id="JAHHHN010000023">
    <property type="protein sequence ID" value="MBW4564554.1"/>
    <property type="molecule type" value="Genomic_DNA"/>
</dbReference>
<dbReference type="AlphaFoldDB" id="A0A951Q2E4"/>
<feature type="region of interest" description="Disordered" evidence="1">
    <location>
        <begin position="1"/>
        <end position="22"/>
    </location>
</feature>
<accession>A0A951Q2E4</accession>
<reference evidence="2" key="2">
    <citation type="journal article" date="2022" name="Microbiol. Resour. Announc.">
        <title>Metagenome Sequencing to Explore Phylogenomics of Terrestrial Cyanobacteria.</title>
        <authorList>
            <person name="Ward R.D."/>
            <person name="Stajich J.E."/>
            <person name="Johansen J.R."/>
            <person name="Huntemann M."/>
            <person name="Clum A."/>
            <person name="Foster B."/>
            <person name="Foster B."/>
            <person name="Roux S."/>
            <person name="Palaniappan K."/>
            <person name="Varghese N."/>
            <person name="Mukherjee S."/>
            <person name="Reddy T.B.K."/>
            <person name="Daum C."/>
            <person name="Copeland A."/>
            <person name="Chen I.A."/>
            <person name="Ivanova N.N."/>
            <person name="Kyrpides N.C."/>
            <person name="Shapiro N."/>
            <person name="Eloe-Fadrosh E.A."/>
            <person name="Pietrasiak N."/>
        </authorList>
    </citation>
    <scope>NUCLEOTIDE SEQUENCE</scope>
    <source>
        <strain evidence="2">JT2-VF2</strain>
    </source>
</reference>
<comment type="caution">
    <text evidence="2">The sequence shown here is derived from an EMBL/GenBank/DDBJ whole genome shotgun (WGS) entry which is preliminary data.</text>
</comment>
<feature type="compositionally biased region" description="Polar residues" evidence="1">
    <location>
        <begin position="1"/>
        <end position="19"/>
    </location>
</feature>
<evidence type="ECO:0000256" key="1">
    <source>
        <dbReference type="SAM" id="MobiDB-lite"/>
    </source>
</evidence>
<dbReference type="Proteomes" id="UP000715781">
    <property type="component" value="Unassembled WGS sequence"/>
</dbReference>
<sequence length="96" mass="10521">MLNLINSPPPSKNTSTDTPHTLDKAMEGWKGLKLRLRQGLENASQFYTELVSKVGEAVGVADGEPVWNRYLGQWQACVNFADGCRAVVCDWLAVVG</sequence>
<organism evidence="2 3">
    <name type="scientific">Mojavia pulchra JT2-VF2</name>
    <dbReference type="NCBI Taxonomy" id="287848"/>
    <lineage>
        <taxon>Bacteria</taxon>
        <taxon>Bacillati</taxon>
        <taxon>Cyanobacteriota</taxon>
        <taxon>Cyanophyceae</taxon>
        <taxon>Nostocales</taxon>
        <taxon>Nostocaceae</taxon>
    </lineage>
</organism>